<accession>A0A7T0BTY9</accession>
<keyword evidence="1" id="KW-0812">Transmembrane</keyword>
<dbReference type="Proteomes" id="UP000594688">
    <property type="component" value="Chromosome"/>
</dbReference>
<dbReference type="KEGG" id="nli:G3M70_03400"/>
<protein>
    <submittedName>
        <fullName evidence="2">Uncharacterized protein</fullName>
    </submittedName>
</protein>
<gene>
    <name evidence="2" type="ORF">G3M70_03400</name>
</gene>
<reference evidence="2 3" key="1">
    <citation type="submission" date="2020-02" db="EMBL/GenBank/DDBJ databases">
        <title>Genomic and physiological characterization of two novel Nitrospinaceae genera.</title>
        <authorList>
            <person name="Mueller A.J."/>
            <person name="Jung M.-Y."/>
            <person name="Strachan C.R."/>
            <person name="Herbold C.W."/>
            <person name="Kirkegaard R.H."/>
            <person name="Daims H."/>
        </authorList>
    </citation>
    <scope>NUCLEOTIDE SEQUENCE [LARGE SCALE GENOMIC DNA]</scope>
    <source>
        <strain evidence="2">EB</strain>
    </source>
</reference>
<proteinExistence type="predicted"/>
<keyword evidence="1" id="KW-0472">Membrane</keyword>
<dbReference type="AlphaFoldDB" id="A0A7T0BTY9"/>
<evidence type="ECO:0000313" key="3">
    <source>
        <dbReference type="Proteomes" id="UP000594688"/>
    </source>
</evidence>
<dbReference type="EMBL" id="CP048685">
    <property type="protein sequence ID" value="QPJ60984.1"/>
    <property type="molecule type" value="Genomic_DNA"/>
</dbReference>
<sequence>MSESGDIKGFLKAVVWLNLATLLVVFLGPRLWFMISHRGMTQSEYSRTAGTYDLPNIYRQSFELAEAIRLATPKDANIFLPEAGGPALEPSALLRTLLPRHLFFERTAEYQRFHGAAPLLSRSWRVVKADQKKSCRKKGREQLADTGYWLCRIDR</sequence>
<keyword evidence="1" id="KW-1133">Transmembrane helix</keyword>
<organism evidence="2 3">
    <name type="scientific">Candidatus Nitronauta litoralis</name>
    <dbReference type="NCBI Taxonomy" id="2705533"/>
    <lineage>
        <taxon>Bacteria</taxon>
        <taxon>Pseudomonadati</taxon>
        <taxon>Nitrospinota/Tectimicrobiota group</taxon>
        <taxon>Nitrospinota</taxon>
        <taxon>Nitrospinia</taxon>
        <taxon>Nitrospinales</taxon>
        <taxon>Nitrospinaceae</taxon>
        <taxon>Candidatus Nitronauta</taxon>
    </lineage>
</organism>
<feature type="transmembrane region" description="Helical" evidence="1">
    <location>
        <begin position="13"/>
        <end position="33"/>
    </location>
</feature>
<evidence type="ECO:0000313" key="2">
    <source>
        <dbReference type="EMBL" id="QPJ60984.1"/>
    </source>
</evidence>
<name>A0A7T0BTY9_9BACT</name>
<evidence type="ECO:0000256" key="1">
    <source>
        <dbReference type="SAM" id="Phobius"/>
    </source>
</evidence>